<evidence type="ECO:0000256" key="2">
    <source>
        <dbReference type="SAM" id="Phobius"/>
    </source>
</evidence>
<comment type="caution">
    <text evidence="3">The sequence shown here is derived from an EMBL/GenBank/DDBJ whole genome shotgun (WGS) entry which is preliminary data.</text>
</comment>
<name>A0A4R2PIK9_RHOSA</name>
<feature type="transmembrane region" description="Helical" evidence="2">
    <location>
        <begin position="12"/>
        <end position="31"/>
    </location>
</feature>
<accession>A0A4R2PIK9</accession>
<sequence>MIAGVVARLMGPQLGVLLVGVIVASAGAWVLHEVRAADRLRDELRAHQVRAAHTARAIAAADRRAAVQAAADRDRLSLIEEIAHGKADDDGVVAPVLRRALCGLHRDAPAACADDTPSPSDLPADPGPADRP</sequence>
<dbReference type="AlphaFoldDB" id="A0A4R2PIK9"/>
<keyword evidence="2" id="KW-0472">Membrane</keyword>
<reference evidence="3 4" key="1">
    <citation type="submission" date="2019-03" db="EMBL/GenBank/DDBJ databases">
        <title>Genomic Encyclopedia of Type Strains, Phase IV (KMG-IV): sequencing the most valuable type-strain genomes for metagenomic binning, comparative biology and taxonomic classification.</title>
        <authorList>
            <person name="Goeker M."/>
        </authorList>
    </citation>
    <scope>NUCLEOTIDE SEQUENCE [LARGE SCALE GENOMIC DNA]</scope>
    <source>
        <strain evidence="3 4">DSM 2132</strain>
    </source>
</reference>
<dbReference type="RefSeq" id="WP_132708663.1">
    <property type="nucleotide sequence ID" value="NZ_JACIGF010000006.1"/>
</dbReference>
<keyword evidence="2" id="KW-0812">Transmembrane</keyword>
<evidence type="ECO:0000313" key="3">
    <source>
        <dbReference type="EMBL" id="TCP34001.1"/>
    </source>
</evidence>
<organism evidence="3 4">
    <name type="scientific">Rhodothalassium salexigens DSM 2132</name>
    <dbReference type="NCBI Taxonomy" id="1188247"/>
    <lineage>
        <taxon>Bacteria</taxon>
        <taxon>Pseudomonadati</taxon>
        <taxon>Pseudomonadota</taxon>
        <taxon>Alphaproteobacteria</taxon>
        <taxon>Rhodothalassiales</taxon>
        <taxon>Rhodothalassiaceae</taxon>
        <taxon>Rhodothalassium</taxon>
    </lineage>
</organism>
<keyword evidence="2" id="KW-1133">Transmembrane helix</keyword>
<proteinExistence type="predicted"/>
<gene>
    <name evidence="3" type="ORF">EV659_106161</name>
</gene>
<dbReference type="InParanoid" id="A0A4R2PIK9"/>
<keyword evidence="4" id="KW-1185">Reference proteome</keyword>
<dbReference type="EMBL" id="SLXO01000006">
    <property type="protein sequence ID" value="TCP34001.1"/>
    <property type="molecule type" value="Genomic_DNA"/>
</dbReference>
<dbReference type="Proteomes" id="UP000295399">
    <property type="component" value="Unassembled WGS sequence"/>
</dbReference>
<protein>
    <submittedName>
        <fullName evidence="3">Uncharacterized protein</fullName>
    </submittedName>
</protein>
<evidence type="ECO:0000256" key="1">
    <source>
        <dbReference type="SAM" id="MobiDB-lite"/>
    </source>
</evidence>
<evidence type="ECO:0000313" key="4">
    <source>
        <dbReference type="Proteomes" id="UP000295399"/>
    </source>
</evidence>
<feature type="region of interest" description="Disordered" evidence="1">
    <location>
        <begin position="109"/>
        <end position="132"/>
    </location>
</feature>